<dbReference type="PANTHER" id="PTHR30108:SF21">
    <property type="entry name" value="4-HYDROXYBENZOATE DECARBOXYLASE"/>
    <property type="match status" value="1"/>
</dbReference>
<protein>
    <submittedName>
        <fullName evidence="6">UbiD family decarboxylase</fullName>
    </submittedName>
</protein>
<proteinExistence type="inferred from homology"/>
<feature type="domain" description="3-octaprenyl-4-hydroxybenzoate carboxy-lyase-like N-terminal" evidence="4">
    <location>
        <begin position="61"/>
        <end position="113"/>
    </location>
</feature>
<dbReference type="NCBIfam" id="TIGR00148">
    <property type="entry name" value="UbiD family decarboxylase"/>
    <property type="match status" value="1"/>
</dbReference>
<dbReference type="InterPro" id="IPR049383">
    <property type="entry name" value="UbiD-like_N"/>
</dbReference>
<dbReference type="InterPro" id="IPR048304">
    <property type="entry name" value="UbiD_Rift_dom"/>
</dbReference>
<feature type="region of interest" description="Disordered" evidence="2">
    <location>
        <begin position="1"/>
        <end position="29"/>
    </location>
</feature>
<evidence type="ECO:0000313" key="6">
    <source>
        <dbReference type="EMBL" id="GAA0492255.1"/>
    </source>
</evidence>
<dbReference type="SUPFAM" id="SSF50475">
    <property type="entry name" value="FMN-binding split barrel"/>
    <property type="match status" value="1"/>
</dbReference>
<dbReference type="SUPFAM" id="SSF143968">
    <property type="entry name" value="UbiD C-terminal domain-like"/>
    <property type="match status" value="1"/>
</dbReference>
<gene>
    <name evidence="6" type="ORF">GCM10009097_04970</name>
</gene>
<accession>A0ABP3L2Y4</accession>
<feature type="domain" description="3-octaprenyl-4-hydroxybenzoate carboxy-lyase-like Rift-related" evidence="3">
    <location>
        <begin position="125"/>
        <end position="321"/>
    </location>
</feature>
<dbReference type="Pfam" id="PF20695">
    <property type="entry name" value="UbiD_N"/>
    <property type="match status" value="1"/>
</dbReference>
<keyword evidence="7" id="KW-1185">Reference proteome</keyword>
<dbReference type="Proteomes" id="UP001501706">
    <property type="component" value="Unassembled WGS sequence"/>
</dbReference>
<evidence type="ECO:0000259" key="4">
    <source>
        <dbReference type="Pfam" id="PF20695"/>
    </source>
</evidence>
<dbReference type="Pfam" id="PF01977">
    <property type="entry name" value="UbiD"/>
    <property type="match status" value="1"/>
</dbReference>
<feature type="domain" description="3-octaprenyl-4-hydroxybenzoate carboxy-lyase-like C-terminal" evidence="5">
    <location>
        <begin position="334"/>
        <end position="452"/>
    </location>
</feature>
<name>A0ABP3L2Y4_9BURK</name>
<organism evidence="6 7">
    <name type="scientific">Pigmentiphaga daeguensis</name>
    <dbReference type="NCBI Taxonomy" id="414049"/>
    <lineage>
        <taxon>Bacteria</taxon>
        <taxon>Pseudomonadati</taxon>
        <taxon>Pseudomonadota</taxon>
        <taxon>Betaproteobacteria</taxon>
        <taxon>Burkholderiales</taxon>
        <taxon>Alcaligenaceae</taxon>
        <taxon>Pigmentiphaga</taxon>
    </lineage>
</organism>
<dbReference type="Pfam" id="PF20696">
    <property type="entry name" value="UbiD_C"/>
    <property type="match status" value="1"/>
</dbReference>
<evidence type="ECO:0000259" key="3">
    <source>
        <dbReference type="Pfam" id="PF01977"/>
    </source>
</evidence>
<evidence type="ECO:0000256" key="2">
    <source>
        <dbReference type="SAM" id="MobiDB-lite"/>
    </source>
</evidence>
<reference evidence="7" key="1">
    <citation type="journal article" date="2019" name="Int. J. Syst. Evol. Microbiol.">
        <title>The Global Catalogue of Microorganisms (GCM) 10K type strain sequencing project: providing services to taxonomists for standard genome sequencing and annotation.</title>
        <authorList>
            <consortium name="The Broad Institute Genomics Platform"/>
            <consortium name="The Broad Institute Genome Sequencing Center for Infectious Disease"/>
            <person name="Wu L."/>
            <person name="Ma J."/>
        </authorList>
    </citation>
    <scope>NUCLEOTIDE SEQUENCE [LARGE SCALE GENOMIC DNA]</scope>
    <source>
        <strain evidence="7">JCM 14330</strain>
    </source>
</reference>
<evidence type="ECO:0000259" key="5">
    <source>
        <dbReference type="Pfam" id="PF20696"/>
    </source>
</evidence>
<dbReference type="EMBL" id="BAAAEN010000001">
    <property type="protein sequence ID" value="GAA0492255.1"/>
    <property type="molecule type" value="Genomic_DNA"/>
</dbReference>
<evidence type="ECO:0000256" key="1">
    <source>
        <dbReference type="ARBA" id="ARBA00010021"/>
    </source>
</evidence>
<sequence length="534" mass="58043">MGGAATAAARRSSFPNQPPETAVPSPSPALPDLDAFRLRRFLESLDEGALLREPEAALRDVAAILERSPKAVLIERPGGADTPLCGNAAGSRERLALAFGTTPAELPAEVTRRLRNRPEFVEIPASRAPVQQIVLQGDDCDLTRLPVHLQHGLDGAPYISASIDFTRDPDTGWTNVGVRRLMLRGRRTAGIDLVAPSDLRALYLKQAGRGQRVPIAFAVGSNPIDHIAATMRIPGDELGLLSSLRAAPLPVVKCVTNDLLVPADAEFIIEGYLDEAGHVEPEGPYGEFLGYYGVVKKNPLFHVTAITRRRDAVFQTATISGPNMAWTDTAQLNALRTEVMIWRALETAVREVRGVFAAPANGGMFNVRIALQQRVPGEARNAIAAVFGSLSNVKHVFVVDPDIDIFSDAQMDWALGTRFQADRDLVIQTGMRAMPLDPSLNGARTGAKAGFDLTLPLLAPGTQRPLEYRVPAAPRYEGARFASLEEALEDGPKYFEELMAATGSDDGREIVRWLEDTAGKRPLARDEEGRYHFR</sequence>
<dbReference type="PANTHER" id="PTHR30108">
    <property type="entry name" value="3-OCTAPRENYL-4-HYDROXYBENZOATE CARBOXY-LYASE-RELATED"/>
    <property type="match status" value="1"/>
</dbReference>
<evidence type="ECO:0000313" key="7">
    <source>
        <dbReference type="Proteomes" id="UP001501706"/>
    </source>
</evidence>
<dbReference type="InterPro" id="IPR049381">
    <property type="entry name" value="UbiD-like_C"/>
</dbReference>
<comment type="similarity">
    <text evidence="1">Belongs to the UbiD family.</text>
</comment>
<dbReference type="Gene3D" id="3.40.1670.10">
    <property type="entry name" value="UbiD C-terminal domain-like"/>
    <property type="match status" value="1"/>
</dbReference>
<dbReference type="InterPro" id="IPR002830">
    <property type="entry name" value="UbiD"/>
</dbReference>
<comment type="caution">
    <text evidence="6">The sequence shown here is derived from an EMBL/GenBank/DDBJ whole genome shotgun (WGS) entry which is preliminary data.</text>
</comment>